<proteinExistence type="predicted"/>
<sequence>MGRNGGNSWLDVVRKALRSPTKHMYTTKTLKARMREDDEPEADQDKKSSKRRWVFKKTALHETTTILHVESNTLCTSGTSAAKHNIPQAAYCDEKHAIAVAKATSAAAEAAVATVQAAVEVIRLTSPSFSFKRHNAALVIQTSFRSYLARRALLALKGVVKLQALVRGHNVRRRTKMTLKCMQALVRVQARVCDQRRKLSNEGSFQDSAYSDSNSFWGSHLADNKSITREESNTNTDAWNRHASRMEEIQAMLQKTEVTGQKSRKDLTHAFIRQVWKSGQDEYGGQDDLEEVRKWDREFYYVDQKDPVRTVQIDTSDQRCSLSPTRERAQNQTYYFHQQRPNLNPYSSPLHHHNFHSQSPITPSSLLRIKPSVKVHSASPRCQREQRNFSSSGTGTQTLRGSPSYMSATVSAMARIRPQSAPRQRRSTTEGEKKTSARKRLSFNVSEKYNAGGVSDSELDGNSNNPIHTIERRLSMSSCCKERIEGENSRPSLSEERRWFR</sequence>
<comment type="caution">
    <text evidence="1">The sequence shown here is derived from an EMBL/GenBank/DDBJ whole genome shotgun (WGS) entry which is preliminary data.</text>
</comment>
<evidence type="ECO:0000313" key="2">
    <source>
        <dbReference type="Proteomes" id="UP001055811"/>
    </source>
</evidence>
<organism evidence="1 2">
    <name type="scientific">Cichorium intybus</name>
    <name type="common">Chicory</name>
    <dbReference type="NCBI Taxonomy" id="13427"/>
    <lineage>
        <taxon>Eukaryota</taxon>
        <taxon>Viridiplantae</taxon>
        <taxon>Streptophyta</taxon>
        <taxon>Embryophyta</taxon>
        <taxon>Tracheophyta</taxon>
        <taxon>Spermatophyta</taxon>
        <taxon>Magnoliopsida</taxon>
        <taxon>eudicotyledons</taxon>
        <taxon>Gunneridae</taxon>
        <taxon>Pentapetalae</taxon>
        <taxon>asterids</taxon>
        <taxon>campanulids</taxon>
        <taxon>Asterales</taxon>
        <taxon>Asteraceae</taxon>
        <taxon>Cichorioideae</taxon>
        <taxon>Cichorieae</taxon>
        <taxon>Cichoriinae</taxon>
        <taxon>Cichorium</taxon>
    </lineage>
</organism>
<evidence type="ECO:0000313" key="1">
    <source>
        <dbReference type="EMBL" id="KAI3720547.1"/>
    </source>
</evidence>
<protein>
    <submittedName>
        <fullName evidence="1">Uncharacterized protein</fullName>
    </submittedName>
</protein>
<dbReference type="EMBL" id="CM042014">
    <property type="protein sequence ID" value="KAI3720547.1"/>
    <property type="molecule type" value="Genomic_DNA"/>
</dbReference>
<reference evidence="2" key="1">
    <citation type="journal article" date="2022" name="Mol. Ecol. Resour.">
        <title>The genomes of chicory, endive, great burdock and yacon provide insights into Asteraceae palaeo-polyploidization history and plant inulin production.</title>
        <authorList>
            <person name="Fan W."/>
            <person name="Wang S."/>
            <person name="Wang H."/>
            <person name="Wang A."/>
            <person name="Jiang F."/>
            <person name="Liu H."/>
            <person name="Zhao H."/>
            <person name="Xu D."/>
            <person name="Zhang Y."/>
        </authorList>
    </citation>
    <scope>NUCLEOTIDE SEQUENCE [LARGE SCALE GENOMIC DNA]</scope>
    <source>
        <strain evidence="2">cv. Punajuju</strain>
    </source>
</reference>
<keyword evidence="2" id="KW-1185">Reference proteome</keyword>
<name>A0ACB9BDG8_CICIN</name>
<reference evidence="1 2" key="2">
    <citation type="journal article" date="2022" name="Mol. Ecol. Resour.">
        <title>The genomes of chicory, endive, great burdock and yacon provide insights into Asteraceae paleo-polyploidization history and plant inulin production.</title>
        <authorList>
            <person name="Fan W."/>
            <person name="Wang S."/>
            <person name="Wang H."/>
            <person name="Wang A."/>
            <person name="Jiang F."/>
            <person name="Liu H."/>
            <person name="Zhao H."/>
            <person name="Xu D."/>
            <person name="Zhang Y."/>
        </authorList>
    </citation>
    <scope>NUCLEOTIDE SEQUENCE [LARGE SCALE GENOMIC DNA]</scope>
    <source>
        <strain evidence="2">cv. Punajuju</strain>
        <tissue evidence="1">Leaves</tissue>
    </source>
</reference>
<accession>A0ACB9BDG8</accession>
<dbReference type="Proteomes" id="UP001055811">
    <property type="component" value="Linkage Group LG06"/>
</dbReference>
<gene>
    <name evidence="1" type="ORF">L2E82_31534</name>
</gene>